<proteinExistence type="predicted"/>
<keyword evidence="2" id="KW-1185">Reference proteome</keyword>
<dbReference type="InParanoid" id="A0A7R8V789"/>
<accession>A0A7R8V789</accession>
<dbReference type="EMBL" id="LR899014">
    <property type="protein sequence ID" value="CAD7093719.1"/>
    <property type="molecule type" value="Genomic_DNA"/>
</dbReference>
<name>A0A7R8V789_HERIL</name>
<evidence type="ECO:0000313" key="1">
    <source>
        <dbReference type="EMBL" id="CAD7093719.1"/>
    </source>
</evidence>
<dbReference type="Proteomes" id="UP000594454">
    <property type="component" value="Chromosome 6"/>
</dbReference>
<evidence type="ECO:0000313" key="2">
    <source>
        <dbReference type="Proteomes" id="UP000594454"/>
    </source>
</evidence>
<gene>
    <name evidence="1" type="ORF">HERILL_LOCUS15987</name>
</gene>
<dbReference type="AlphaFoldDB" id="A0A7R8V789"/>
<organism evidence="1 2">
    <name type="scientific">Hermetia illucens</name>
    <name type="common">Black soldier fly</name>
    <dbReference type="NCBI Taxonomy" id="343691"/>
    <lineage>
        <taxon>Eukaryota</taxon>
        <taxon>Metazoa</taxon>
        <taxon>Ecdysozoa</taxon>
        <taxon>Arthropoda</taxon>
        <taxon>Hexapoda</taxon>
        <taxon>Insecta</taxon>
        <taxon>Pterygota</taxon>
        <taxon>Neoptera</taxon>
        <taxon>Endopterygota</taxon>
        <taxon>Diptera</taxon>
        <taxon>Brachycera</taxon>
        <taxon>Stratiomyomorpha</taxon>
        <taxon>Stratiomyidae</taxon>
        <taxon>Hermetiinae</taxon>
        <taxon>Hermetia</taxon>
    </lineage>
</organism>
<reference evidence="1 2" key="1">
    <citation type="submission" date="2020-11" db="EMBL/GenBank/DDBJ databases">
        <authorList>
            <person name="Wallbank WR R."/>
            <person name="Pardo Diaz C."/>
            <person name="Kozak K."/>
            <person name="Martin S."/>
            <person name="Jiggins C."/>
            <person name="Moest M."/>
            <person name="Warren A I."/>
            <person name="Generalovic N T."/>
            <person name="Byers J.R.P. K."/>
            <person name="Montejo-Kovacevich G."/>
            <person name="Yen C E."/>
        </authorList>
    </citation>
    <scope>NUCLEOTIDE SEQUENCE [LARGE SCALE GENOMIC DNA]</scope>
</reference>
<protein>
    <submittedName>
        <fullName evidence="1">Uncharacterized protein</fullName>
    </submittedName>
</protein>
<sequence length="104" mass="12607">MHLKSMNTFDILQFVMMHFRLWYVHGMVRELQAPMFEDLSDLPGSRYTYSFENWKALKEFQRTEQTLHTYILYVTHLLVIHLLKLSYRRSGKTKDLSAKDEARY</sequence>